<protein>
    <submittedName>
        <fullName evidence="1">Uncharacterized protein</fullName>
    </submittedName>
</protein>
<evidence type="ECO:0000313" key="1">
    <source>
        <dbReference type="EMBL" id="KAJ2789397.1"/>
    </source>
</evidence>
<reference evidence="1" key="1">
    <citation type="submission" date="2022-07" db="EMBL/GenBank/DDBJ databases">
        <title>Phylogenomic reconstructions and comparative analyses of Kickxellomycotina fungi.</title>
        <authorList>
            <person name="Reynolds N.K."/>
            <person name="Stajich J.E."/>
            <person name="Barry K."/>
            <person name="Grigoriev I.V."/>
            <person name="Crous P."/>
            <person name="Smith M.E."/>
        </authorList>
    </citation>
    <scope>NUCLEOTIDE SEQUENCE</scope>
    <source>
        <strain evidence="1">NRRL 1565</strain>
    </source>
</reference>
<sequence length="328" mass="34824">GVSNEDEQRVSASLLGILEYYRAAPSSWSIAYSRFCALAALWAQWIGDQTIPIACLPSLAAYTGMLGLESVERRRVEVLAGGSSEKAASKRKVGFVALSAFDHIVQSAVDALKPMLVLQSTRERAMDAYVVAMRAAFDKYLDGSDTSQLLPPTDPVNVATLARFVGSALRSAFSQASSAQSHATPSRAGAQFALAPAVVGAAWTKCHLQAIDFGLARVVPNALLAAGSDPQSDDEMTDVAAREPVDDAEWETRVGPWFVALAQTVSGVIRPRHAETLDAHLKHCANKLGFGDANSSAPDADAARAAIAPYQRALDKELAKLGAIKARM</sequence>
<dbReference type="OrthoDB" id="498590at2759"/>
<dbReference type="AlphaFoldDB" id="A0A9W8HUD0"/>
<feature type="non-terminal residue" evidence="1">
    <location>
        <position position="328"/>
    </location>
</feature>
<proteinExistence type="predicted"/>
<keyword evidence="2" id="KW-1185">Reference proteome</keyword>
<dbReference type="Proteomes" id="UP001140094">
    <property type="component" value="Unassembled WGS sequence"/>
</dbReference>
<dbReference type="EMBL" id="JANBUO010003814">
    <property type="protein sequence ID" value="KAJ2789397.1"/>
    <property type="molecule type" value="Genomic_DNA"/>
</dbReference>
<evidence type="ECO:0000313" key="2">
    <source>
        <dbReference type="Proteomes" id="UP001140094"/>
    </source>
</evidence>
<accession>A0A9W8HUD0</accession>
<gene>
    <name evidence="1" type="ORF">H4R20_007190</name>
</gene>
<organism evidence="1 2">
    <name type="scientific">Coemansia guatemalensis</name>
    <dbReference type="NCBI Taxonomy" id="2761395"/>
    <lineage>
        <taxon>Eukaryota</taxon>
        <taxon>Fungi</taxon>
        <taxon>Fungi incertae sedis</taxon>
        <taxon>Zoopagomycota</taxon>
        <taxon>Kickxellomycotina</taxon>
        <taxon>Kickxellomycetes</taxon>
        <taxon>Kickxellales</taxon>
        <taxon>Kickxellaceae</taxon>
        <taxon>Coemansia</taxon>
    </lineage>
</organism>
<name>A0A9W8HUD0_9FUNG</name>
<feature type="non-terminal residue" evidence="1">
    <location>
        <position position="1"/>
    </location>
</feature>
<comment type="caution">
    <text evidence="1">The sequence shown here is derived from an EMBL/GenBank/DDBJ whole genome shotgun (WGS) entry which is preliminary data.</text>
</comment>